<feature type="compositionally biased region" description="Basic and acidic residues" evidence="2">
    <location>
        <begin position="133"/>
        <end position="151"/>
    </location>
</feature>
<feature type="coiled-coil region" evidence="1">
    <location>
        <begin position="221"/>
        <end position="248"/>
    </location>
</feature>
<feature type="region of interest" description="Disordered" evidence="2">
    <location>
        <begin position="133"/>
        <end position="191"/>
    </location>
</feature>
<feature type="compositionally biased region" description="Polar residues" evidence="2">
    <location>
        <begin position="88"/>
        <end position="98"/>
    </location>
</feature>
<accession>A0A7U2EWX0</accession>
<evidence type="ECO:0000313" key="4">
    <source>
        <dbReference type="Proteomes" id="UP000663193"/>
    </source>
</evidence>
<feature type="region of interest" description="Disordered" evidence="2">
    <location>
        <begin position="1"/>
        <end position="101"/>
    </location>
</feature>
<feature type="compositionally biased region" description="Basic residues" evidence="2">
    <location>
        <begin position="13"/>
        <end position="23"/>
    </location>
</feature>
<dbReference type="Proteomes" id="UP000663193">
    <property type="component" value="Chromosome 4"/>
</dbReference>
<evidence type="ECO:0000313" key="3">
    <source>
        <dbReference type="EMBL" id="QRC94628.1"/>
    </source>
</evidence>
<organism evidence="3 4">
    <name type="scientific">Phaeosphaeria nodorum (strain SN15 / ATCC MYA-4574 / FGSC 10173)</name>
    <name type="common">Glume blotch fungus</name>
    <name type="synonym">Parastagonospora nodorum</name>
    <dbReference type="NCBI Taxonomy" id="321614"/>
    <lineage>
        <taxon>Eukaryota</taxon>
        <taxon>Fungi</taxon>
        <taxon>Dikarya</taxon>
        <taxon>Ascomycota</taxon>
        <taxon>Pezizomycotina</taxon>
        <taxon>Dothideomycetes</taxon>
        <taxon>Pleosporomycetidae</taxon>
        <taxon>Pleosporales</taxon>
        <taxon>Pleosporineae</taxon>
        <taxon>Phaeosphaeriaceae</taxon>
        <taxon>Parastagonospora</taxon>
    </lineage>
</organism>
<evidence type="ECO:0000256" key="2">
    <source>
        <dbReference type="SAM" id="MobiDB-lite"/>
    </source>
</evidence>
<feature type="coiled-coil region" evidence="1">
    <location>
        <begin position="106"/>
        <end position="133"/>
    </location>
</feature>
<keyword evidence="4" id="KW-1185">Reference proteome</keyword>
<dbReference type="OrthoDB" id="5328813at2759"/>
<reference evidence="4" key="1">
    <citation type="journal article" date="2021" name="BMC Genomics">
        <title>Chromosome-level genome assembly and manually-curated proteome of model necrotroph Parastagonospora nodorum Sn15 reveals a genome-wide trove of candidate effector homologs, and redundancy of virulence-related functions within an accessory chromosome.</title>
        <authorList>
            <person name="Bertazzoni S."/>
            <person name="Jones D.A.B."/>
            <person name="Phan H.T."/>
            <person name="Tan K.-C."/>
            <person name="Hane J.K."/>
        </authorList>
    </citation>
    <scope>NUCLEOTIDE SEQUENCE [LARGE SCALE GENOMIC DNA]</scope>
    <source>
        <strain evidence="4">SN15 / ATCC MYA-4574 / FGSC 10173)</strain>
    </source>
</reference>
<protein>
    <submittedName>
        <fullName evidence="3">Uncharacterized protein</fullName>
    </submittedName>
</protein>
<dbReference type="AlphaFoldDB" id="A0A7U2EWX0"/>
<gene>
    <name evidence="3" type="ORF">JI435_078530</name>
</gene>
<evidence type="ECO:0000256" key="1">
    <source>
        <dbReference type="SAM" id="Coils"/>
    </source>
</evidence>
<name>A0A7U2EWX0_PHANO</name>
<sequence length="524" mass="58316">MAGEKKTADHTGRLHAKTGKKLLSKTSKPSSSAISSPPKAAIAAPNANRDEVHRRRNPLNDILRRRSGDEPTLDTAKSSVGQDAESKSAVQPSGQTAVDESMVDRVAELERSLASATEERKALQRELLKARRISYEDQHMHDKPRQHKPDSPEAVANERGNAANIGENLSGANGDMEPLRQSPSPHDDIPRIYDSRYRLAQPQLQVASRDASHHDILGHPVSAGSDELNELRIRLHETERESQERLQQLLSLKSSVASLTRVESQVTDSDMTDALKQMFNRIREWVISNFRRTKMDVGSLPVETLKALRILTPAFETIEKTDRLALLQALVVDAMMPVLEEPLMVGLGRVGPLSAIRAFAEGIRNDSAEYCEWRRATIRVIEKSEMTISLEQGKSEALHKIAGEIAHVLFTLTSVSLAPAAQSGLRSILHTAAELQRTMALQKARYQVLFFRNQEGRQPCAFDDRRMEPLNDLDKMIGDDGDAVNEARFLFCVFPCLEKFGDEVGDHMDVSNVLLKGQVCCTFR</sequence>
<feature type="compositionally biased region" description="Low complexity" evidence="2">
    <location>
        <begin position="24"/>
        <end position="47"/>
    </location>
</feature>
<feature type="compositionally biased region" description="Basic and acidic residues" evidence="2">
    <location>
        <begin position="1"/>
        <end position="12"/>
    </location>
</feature>
<dbReference type="VEuPathDB" id="FungiDB:JI435_078530"/>
<proteinExistence type="predicted"/>
<dbReference type="EMBL" id="CP069026">
    <property type="protein sequence ID" value="QRC94628.1"/>
    <property type="molecule type" value="Genomic_DNA"/>
</dbReference>
<keyword evidence="1" id="KW-0175">Coiled coil</keyword>